<evidence type="ECO:0000256" key="1">
    <source>
        <dbReference type="SAM" id="MobiDB-lite"/>
    </source>
</evidence>
<evidence type="ECO:0000313" key="3">
    <source>
        <dbReference type="Proteomes" id="UP001141552"/>
    </source>
</evidence>
<name>A0A9Q0FLD6_9ROSI</name>
<keyword evidence="3" id="KW-1185">Reference proteome</keyword>
<accession>A0A9Q0FLD6</accession>
<proteinExistence type="predicted"/>
<dbReference type="AlphaFoldDB" id="A0A9Q0FLD6"/>
<evidence type="ECO:0000313" key="2">
    <source>
        <dbReference type="EMBL" id="KAJ4832899.1"/>
    </source>
</evidence>
<sequence>IPIIGGVPVAGLAFGVIHRPPLPHHQDPPVRRPPPAAPPPQAPFLHPPLPDDLLRPPHLLHGRLRHRLRRDRRAPRDRIHVGPRHRRRPPRRLHARPRQRPVHHRRPLLRVHVRARRHRDRAHRSGAGQEQG</sequence>
<comment type="caution">
    <text evidence="2">The sequence shown here is derived from an EMBL/GenBank/DDBJ whole genome shotgun (WGS) entry which is preliminary data.</text>
</comment>
<dbReference type="EMBL" id="JAKUCV010005047">
    <property type="protein sequence ID" value="KAJ4832899.1"/>
    <property type="molecule type" value="Genomic_DNA"/>
</dbReference>
<reference evidence="2" key="1">
    <citation type="submission" date="2022-02" db="EMBL/GenBank/DDBJ databases">
        <authorList>
            <person name="Henning P.M."/>
            <person name="McCubbin A.G."/>
            <person name="Shore J.S."/>
        </authorList>
    </citation>
    <scope>NUCLEOTIDE SEQUENCE</scope>
    <source>
        <strain evidence="2">F60SS</strain>
        <tissue evidence="2">Leaves</tissue>
    </source>
</reference>
<feature type="compositionally biased region" description="Basic residues" evidence="1">
    <location>
        <begin position="81"/>
        <end position="124"/>
    </location>
</feature>
<feature type="region of interest" description="Disordered" evidence="1">
    <location>
        <begin position="20"/>
        <end position="132"/>
    </location>
</feature>
<feature type="compositionally biased region" description="Pro residues" evidence="1">
    <location>
        <begin position="31"/>
        <end position="50"/>
    </location>
</feature>
<dbReference type="Proteomes" id="UP001141552">
    <property type="component" value="Unassembled WGS sequence"/>
</dbReference>
<feature type="non-terminal residue" evidence="2">
    <location>
        <position position="1"/>
    </location>
</feature>
<reference evidence="2" key="2">
    <citation type="journal article" date="2023" name="Plants (Basel)">
        <title>Annotation of the Turnera subulata (Passifloraceae) Draft Genome Reveals the S-Locus Evolved after the Divergence of Turneroideae from Passifloroideae in a Stepwise Manner.</title>
        <authorList>
            <person name="Henning P.M."/>
            <person name="Roalson E.H."/>
            <person name="Mir W."/>
            <person name="McCubbin A.G."/>
            <person name="Shore J.S."/>
        </authorList>
    </citation>
    <scope>NUCLEOTIDE SEQUENCE</scope>
    <source>
        <strain evidence="2">F60SS</strain>
    </source>
</reference>
<organism evidence="2 3">
    <name type="scientific">Turnera subulata</name>
    <dbReference type="NCBI Taxonomy" id="218843"/>
    <lineage>
        <taxon>Eukaryota</taxon>
        <taxon>Viridiplantae</taxon>
        <taxon>Streptophyta</taxon>
        <taxon>Embryophyta</taxon>
        <taxon>Tracheophyta</taxon>
        <taxon>Spermatophyta</taxon>
        <taxon>Magnoliopsida</taxon>
        <taxon>eudicotyledons</taxon>
        <taxon>Gunneridae</taxon>
        <taxon>Pentapetalae</taxon>
        <taxon>rosids</taxon>
        <taxon>fabids</taxon>
        <taxon>Malpighiales</taxon>
        <taxon>Passifloraceae</taxon>
        <taxon>Turnera</taxon>
    </lineage>
</organism>
<feature type="compositionally biased region" description="Basic residues" evidence="1">
    <location>
        <begin position="58"/>
        <end position="73"/>
    </location>
</feature>
<gene>
    <name evidence="2" type="ORF">Tsubulata_044521</name>
</gene>
<protein>
    <submittedName>
        <fullName evidence="2">Uncharacterized protein</fullName>
    </submittedName>
</protein>